<feature type="compositionally biased region" description="Basic and acidic residues" evidence="1">
    <location>
        <begin position="246"/>
        <end position="266"/>
    </location>
</feature>
<organism evidence="2 3">
    <name type="scientific">Polarella glacialis</name>
    <name type="common">Dinoflagellate</name>
    <dbReference type="NCBI Taxonomy" id="89957"/>
    <lineage>
        <taxon>Eukaryota</taxon>
        <taxon>Sar</taxon>
        <taxon>Alveolata</taxon>
        <taxon>Dinophyceae</taxon>
        <taxon>Suessiales</taxon>
        <taxon>Suessiaceae</taxon>
        <taxon>Polarella</taxon>
    </lineage>
</organism>
<name>A0A813FUJ5_POLGL</name>
<sequence>MAPGKPRVVFRVMDGASLLGLRDLRREFGQYGEIVCASLRADSARFPQTVEIEFADSKSTLKVKDWTGEGSHLALYRPEGLVDAFRRDIDVSFLCLVDGFGNSLNNFRDLAAFGQYVTDCCSATLNSCALCWSASRGVFAQVECAQKADQERILGKVMAELFMGKRLSASSVCGGEYAGMNAKSYRVDWKVVASEAAVLGIERNEGERIRKKEKAQIKNEKPSKKDKKKDKKDKKKDKKDKKKEKKDKQKEKKEKEKSGKKQKLECKSSASDSESEPAKTPSAPVPEPGQKPGSASSSSPASASPQRLAVRPKQVPPKVPSKMTMASMADEASEPESDG</sequence>
<dbReference type="Proteomes" id="UP000654075">
    <property type="component" value="Unassembled WGS sequence"/>
</dbReference>
<feature type="compositionally biased region" description="Low complexity" evidence="1">
    <location>
        <begin position="294"/>
        <end position="305"/>
    </location>
</feature>
<protein>
    <submittedName>
        <fullName evidence="2">Uncharacterized protein</fullName>
    </submittedName>
</protein>
<dbReference type="AlphaFoldDB" id="A0A813FUJ5"/>
<feature type="region of interest" description="Disordered" evidence="1">
    <location>
        <begin position="209"/>
        <end position="339"/>
    </location>
</feature>
<comment type="caution">
    <text evidence="2">The sequence shown here is derived from an EMBL/GenBank/DDBJ whole genome shotgun (WGS) entry which is preliminary data.</text>
</comment>
<feature type="compositionally biased region" description="Basic and acidic residues" evidence="1">
    <location>
        <begin position="209"/>
        <end position="223"/>
    </location>
</feature>
<evidence type="ECO:0000313" key="3">
    <source>
        <dbReference type="Proteomes" id="UP000654075"/>
    </source>
</evidence>
<evidence type="ECO:0000256" key="1">
    <source>
        <dbReference type="SAM" id="MobiDB-lite"/>
    </source>
</evidence>
<accession>A0A813FUJ5</accession>
<gene>
    <name evidence="2" type="ORF">PGLA1383_LOCUS33880</name>
</gene>
<evidence type="ECO:0000313" key="2">
    <source>
        <dbReference type="EMBL" id="CAE8616177.1"/>
    </source>
</evidence>
<dbReference type="EMBL" id="CAJNNV010025807">
    <property type="protein sequence ID" value="CAE8616177.1"/>
    <property type="molecule type" value="Genomic_DNA"/>
</dbReference>
<proteinExistence type="predicted"/>
<feature type="compositionally biased region" description="Basic residues" evidence="1">
    <location>
        <begin position="224"/>
        <end position="245"/>
    </location>
</feature>
<keyword evidence="3" id="KW-1185">Reference proteome</keyword>
<reference evidence="2" key="1">
    <citation type="submission" date="2021-02" db="EMBL/GenBank/DDBJ databases">
        <authorList>
            <person name="Dougan E. K."/>
            <person name="Rhodes N."/>
            <person name="Thang M."/>
            <person name="Chan C."/>
        </authorList>
    </citation>
    <scope>NUCLEOTIDE SEQUENCE</scope>
</reference>